<dbReference type="RefSeq" id="XP_008713073.1">
    <property type="nucleotide sequence ID" value="XM_008714851.1"/>
</dbReference>
<evidence type="ECO:0000313" key="2">
    <source>
        <dbReference type="EMBL" id="ETN44510.1"/>
    </source>
</evidence>
<accession>W2S7B0</accession>
<dbReference type="InterPro" id="IPR014710">
    <property type="entry name" value="RmlC-like_jellyroll"/>
</dbReference>
<dbReference type="InterPro" id="IPR047142">
    <property type="entry name" value="OryJ/VirC-like"/>
</dbReference>
<organism evidence="2 3">
    <name type="scientific">Cyphellophora europaea (strain CBS 101466)</name>
    <name type="common">Phialophora europaea</name>
    <dbReference type="NCBI Taxonomy" id="1220924"/>
    <lineage>
        <taxon>Eukaryota</taxon>
        <taxon>Fungi</taxon>
        <taxon>Dikarya</taxon>
        <taxon>Ascomycota</taxon>
        <taxon>Pezizomycotina</taxon>
        <taxon>Eurotiomycetes</taxon>
        <taxon>Chaetothyriomycetidae</taxon>
        <taxon>Chaetothyriales</taxon>
        <taxon>Cyphellophoraceae</taxon>
        <taxon>Cyphellophora</taxon>
    </lineage>
</organism>
<dbReference type="OrthoDB" id="5840532at2759"/>
<dbReference type="Pfam" id="PF07883">
    <property type="entry name" value="Cupin_2"/>
    <property type="match status" value="1"/>
</dbReference>
<evidence type="ECO:0000259" key="1">
    <source>
        <dbReference type="Pfam" id="PF07883"/>
    </source>
</evidence>
<dbReference type="PANTHER" id="PTHR36156">
    <property type="entry name" value="SLR2101 PROTEIN"/>
    <property type="match status" value="1"/>
</dbReference>
<feature type="domain" description="Cupin type-2" evidence="1">
    <location>
        <begin position="125"/>
        <end position="197"/>
    </location>
</feature>
<reference evidence="2 3" key="1">
    <citation type="submission" date="2013-03" db="EMBL/GenBank/DDBJ databases">
        <title>The Genome Sequence of Phialophora europaea CBS 101466.</title>
        <authorList>
            <consortium name="The Broad Institute Genomics Platform"/>
            <person name="Cuomo C."/>
            <person name="de Hoog S."/>
            <person name="Gorbushina A."/>
            <person name="Walker B."/>
            <person name="Young S.K."/>
            <person name="Zeng Q."/>
            <person name="Gargeya S."/>
            <person name="Fitzgerald M."/>
            <person name="Haas B."/>
            <person name="Abouelleil A."/>
            <person name="Allen A.W."/>
            <person name="Alvarado L."/>
            <person name="Arachchi H.M."/>
            <person name="Berlin A.M."/>
            <person name="Chapman S.B."/>
            <person name="Gainer-Dewar J."/>
            <person name="Goldberg J."/>
            <person name="Griggs A."/>
            <person name="Gujja S."/>
            <person name="Hansen M."/>
            <person name="Howarth C."/>
            <person name="Imamovic A."/>
            <person name="Ireland A."/>
            <person name="Larimer J."/>
            <person name="McCowan C."/>
            <person name="Murphy C."/>
            <person name="Pearson M."/>
            <person name="Poon T.W."/>
            <person name="Priest M."/>
            <person name="Roberts A."/>
            <person name="Saif S."/>
            <person name="Shea T."/>
            <person name="Sisk P."/>
            <person name="Sykes S."/>
            <person name="Wortman J."/>
            <person name="Nusbaum C."/>
            <person name="Birren B."/>
        </authorList>
    </citation>
    <scope>NUCLEOTIDE SEQUENCE [LARGE SCALE GENOMIC DNA]</scope>
    <source>
        <strain evidence="2 3">CBS 101466</strain>
    </source>
</reference>
<dbReference type="EMBL" id="KB822714">
    <property type="protein sequence ID" value="ETN44510.1"/>
    <property type="molecule type" value="Genomic_DNA"/>
</dbReference>
<keyword evidence="3" id="KW-1185">Reference proteome</keyword>
<protein>
    <recommendedName>
        <fullName evidence="1">Cupin type-2 domain-containing protein</fullName>
    </recommendedName>
</protein>
<dbReference type="AlphaFoldDB" id="W2S7B0"/>
<dbReference type="InterPro" id="IPR011051">
    <property type="entry name" value="RmlC_Cupin_sf"/>
</dbReference>
<proteinExistence type="predicted"/>
<dbReference type="STRING" id="1220924.W2S7B0"/>
<dbReference type="SUPFAM" id="SSF51182">
    <property type="entry name" value="RmlC-like cupins"/>
    <property type="match status" value="1"/>
</dbReference>
<dbReference type="Proteomes" id="UP000030752">
    <property type="component" value="Unassembled WGS sequence"/>
</dbReference>
<dbReference type="GeneID" id="19977519"/>
<evidence type="ECO:0000313" key="3">
    <source>
        <dbReference type="Proteomes" id="UP000030752"/>
    </source>
</evidence>
<dbReference type="Gene3D" id="2.20.70.150">
    <property type="match status" value="1"/>
</dbReference>
<dbReference type="InParanoid" id="W2S7B0"/>
<gene>
    <name evidence="2" type="ORF">HMPREF1541_10180</name>
</gene>
<name>W2S7B0_CYPE1</name>
<dbReference type="CDD" id="cd02231">
    <property type="entry name" value="cupin_BLL6423-like"/>
    <property type="match status" value="1"/>
</dbReference>
<dbReference type="HOGENOM" id="CLU_096188_2_1_1"/>
<sequence length="244" mass="26363">MPYSKPGSRAAQRLEAVGKQIIPSPVDQDPSTLFNTADMALPSTRRIVTGHDENGKSIFLSDERLNPASPLHGDGTPPAPTVPGFTLIGKTSGLPDTSVNDVSFTDLHGTRQDLSDDAGVTCRLVTFPPQPKDVPEEVNFMHRTQSWDVGVVLEGRVMLKLDTGEEREVGAGEVVVQRGTNHAWRNSSAENCRMLFVLVPSVPIKNRTTGEVLPPTDTKHLTTEEGAKEVIAKMVAQVAARGQH</sequence>
<dbReference type="VEuPathDB" id="FungiDB:HMPREF1541_10180"/>
<dbReference type="InterPro" id="IPR013096">
    <property type="entry name" value="Cupin_2"/>
</dbReference>
<dbReference type="Gene3D" id="2.60.120.10">
    <property type="entry name" value="Jelly Rolls"/>
    <property type="match status" value="1"/>
</dbReference>
<dbReference type="PANTHER" id="PTHR36156:SF2">
    <property type="entry name" value="CUPIN TYPE-2 DOMAIN-CONTAINING PROTEIN"/>
    <property type="match status" value="1"/>
</dbReference>
<dbReference type="eggNOG" id="ENOG502SUI3">
    <property type="taxonomic scope" value="Eukaryota"/>
</dbReference>